<organism evidence="1 2">
    <name type="scientific">Edwardsiella anguillarum ET080813</name>
    <dbReference type="NCBI Taxonomy" id="667120"/>
    <lineage>
        <taxon>Bacteria</taxon>
        <taxon>Pseudomonadati</taxon>
        <taxon>Pseudomonadota</taxon>
        <taxon>Gammaproteobacteria</taxon>
        <taxon>Enterobacterales</taxon>
        <taxon>Hafniaceae</taxon>
        <taxon>Edwardsiella</taxon>
    </lineage>
</organism>
<dbReference type="EMBL" id="CP006664">
    <property type="protein sequence ID" value="AIJ07000.1"/>
    <property type="molecule type" value="Genomic_DNA"/>
</dbReference>
<protein>
    <recommendedName>
        <fullName evidence="3">Rz1 lytic protein</fullName>
    </recommendedName>
</protein>
<dbReference type="KEGG" id="ete:ETEE_0523"/>
<dbReference type="AlphaFoldDB" id="A0A076LEQ2"/>
<reference evidence="1 2" key="1">
    <citation type="journal article" date="2012" name="PLoS ONE">
        <title>Edwardsiella comparative phylogenomics reveal the new intra/inter-species taxonomic relationships, virulence evolution and niche adaptation mechanisms.</title>
        <authorList>
            <person name="Yang M."/>
            <person name="Lv Y."/>
            <person name="Xiao J."/>
            <person name="Wu H."/>
            <person name="Zheng H."/>
            <person name="Liu Q."/>
            <person name="Zhang Y."/>
            <person name="Wang Q."/>
        </authorList>
    </citation>
    <scope>NUCLEOTIDE SEQUENCE [LARGE SCALE GENOMIC DNA]</scope>
    <source>
        <strain evidence="2">080813</strain>
    </source>
</reference>
<dbReference type="Proteomes" id="UP000028681">
    <property type="component" value="Chromosome"/>
</dbReference>
<name>A0A076LEQ2_9GAMM</name>
<accession>A0A076LEQ2</accession>
<sequence length="43" mass="4678">MDLNISLLSALGQCNADKAGIRRVELMRASPATGNKNHIDNIR</sequence>
<evidence type="ECO:0008006" key="3">
    <source>
        <dbReference type="Google" id="ProtNLM"/>
    </source>
</evidence>
<evidence type="ECO:0000313" key="1">
    <source>
        <dbReference type="EMBL" id="AIJ07000.1"/>
    </source>
</evidence>
<proteinExistence type="predicted"/>
<gene>
    <name evidence="1" type="ORF">ETEE_0523</name>
</gene>
<evidence type="ECO:0000313" key="2">
    <source>
        <dbReference type="Proteomes" id="UP000028681"/>
    </source>
</evidence>
<dbReference type="HOGENOM" id="CLU_3232884_0_0_6"/>